<dbReference type="KEGG" id="suls:Sdiek1_0829"/>
<dbReference type="AlphaFoldDB" id="A0A1Y0HK98"/>
<name>A0A1Y0HK98_9BACT</name>
<evidence type="ECO:0000256" key="1">
    <source>
        <dbReference type="ARBA" id="ARBA00009075"/>
    </source>
</evidence>
<evidence type="ECO:0000256" key="2">
    <source>
        <dbReference type="ARBA" id="ARBA00022448"/>
    </source>
</evidence>
<dbReference type="PANTHER" id="PTHR34596:SF2">
    <property type="entry name" value="CHITOPORIN"/>
    <property type="match status" value="1"/>
</dbReference>
<organism evidence="5 6">
    <name type="scientific">Sulfurospirillum diekertiae</name>
    <dbReference type="NCBI Taxonomy" id="1854492"/>
    <lineage>
        <taxon>Bacteria</taxon>
        <taxon>Pseudomonadati</taxon>
        <taxon>Campylobacterota</taxon>
        <taxon>Epsilonproteobacteria</taxon>
        <taxon>Campylobacterales</taxon>
        <taxon>Sulfurospirillaceae</taxon>
        <taxon>Sulfurospirillum</taxon>
    </lineage>
</organism>
<feature type="signal peptide" evidence="4">
    <location>
        <begin position="1"/>
        <end position="22"/>
    </location>
</feature>
<evidence type="ECO:0000256" key="4">
    <source>
        <dbReference type="SAM" id="SignalP"/>
    </source>
</evidence>
<proteinExistence type="inferred from homology"/>
<keyword evidence="3 4" id="KW-0732">Signal</keyword>
<dbReference type="GO" id="GO:0016020">
    <property type="term" value="C:membrane"/>
    <property type="evidence" value="ECO:0007669"/>
    <property type="project" value="InterPro"/>
</dbReference>
<sequence length="461" mass="49679">MKLVKLSLVTIVIASMASSSFAADTLADAFKNGKVSGELRAWYFDKDTEKLDTQNVTMNGVTYKLPKGVSDDTAKTGNILNTVAILNYVTDTFYGFNLGATFQASAAPFVDAEGKTAYASDMYGSGAVLSEAYLGYKIGKTNAKIGRQYIATPLVNGSGSRIVRESFEGATIVNTDIPSTTLIAGFVDKFQTRTSYQTKGDLGGDAPSFNKRAIFNGVSASDTYQFDDAYTIAVINKSIPHLALTAQYATVGDVVAANTENVNLYYTDANYVLPMNGFKLGFYLNYRGSKTDLRSGAVNNVDTVYYDGSQTAARISISELAGFGLAVTAATNSKDDAVIAGMGNGAASSTATLVKASSPSLRANTDSYRIDLTYDFSKLGVTGLKSILQYAEANQDRVKQATTSADYTSYAGGISYDVPVLKGLSLELIYEKQEVETTRYSNNTKYDWDLNELRFKANYKF</sequence>
<dbReference type="InterPro" id="IPR023614">
    <property type="entry name" value="Porin_dom_sf"/>
</dbReference>
<evidence type="ECO:0000313" key="5">
    <source>
        <dbReference type="EMBL" id="ARU47996.1"/>
    </source>
</evidence>
<keyword evidence="2" id="KW-0813">Transport</keyword>
<dbReference type="GO" id="GO:0015288">
    <property type="term" value="F:porin activity"/>
    <property type="evidence" value="ECO:0007669"/>
    <property type="project" value="TreeGrafter"/>
</dbReference>
<dbReference type="OrthoDB" id="5338521at2"/>
<feature type="chain" id="PRO_5012146445" description="Outer membrane porin" evidence="4">
    <location>
        <begin position="23"/>
        <end position="461"/>
    </location>
</feature>
<gene>
    <name evidence="5" type="ORF">Sdiek1_0829</name>
</gene>
<evidence type="ECO:0008006" key="7">
    <source>
        <dbReference type="Google" id="ProtNLM"/>
    </source>
</evidence>
<dbReference type="RefSeq" id="WP_087438015.1">
    <property type="nucleotide sequence ID" value="NZ_CP021416.1"/>
</dbReference>
<protein>
    <recommendedName>
        <fullName evidence="7">Outer membrane porin</fullName>
    </recommendedName>
</protein>
<accession>A0A1Y0HK98</accession>
<dbReference type="PANTHER" id="PTHR34596">
    <property type="entry name" value="CHITOPORIN"/>
    <property type="match status" value="1"/>
</dbReference>
<dbReference type="Proteomes" id="UP000196005">
    <property type="component" value="Chromosome"/>
</dbReference>
<evidence type="ECO:0000313" key="6">
    <source>
        <dbReference type="Proteomes" id="UP000196005"/>
    </source>
</evidence>
<reference evidence="6" key="1">
    <citation type="submission" date="2017-05" db="EMBL/GenBank/DDBJ databases">
        <title>Dechlorination kinetics govern the competition between two new strains of the genus Sulfurospirillum.</title>
        <authorList>
            <person name="Buttet G.F."/>
            <person name="Murray A.M."/>
            <person name="Goris T."/>
            <person name="Burion M."/>
            <person name="Lin B."/>
            <person name="Rolle M."/>
            <person name="Maillard J."/>
        </authorList>
    </citation>
    <scope>NUCLEOTIDE SEQUENCE [LARGE SCALE GENOMIC DNA]</scope>
    <source>
        <strain evidence="6">SL2-1</strain>
    </source>
</reference>
<dbReference type="Pfam" id="PF03573">
    <property type="entry name" value="OprD"/>
    <property type="match status" value="1"/>
</dbReference>
<dbReference type="InterPro" id="IPR005318">
    <property type="entry name" value="OM_porin_bac"/>
</dbReference>
<dbReference type="Gene3D" id="2.40.160.10">
    <property type="entry name" value="Porin"/>
    <property type="match status" value="1"/>
</dbReference>
<dbReference type="EMBL" id="CP021416">
    <property type="protein sequence ID" value="ARU47996.1"/>
    <property type="molecule type" value="Genomic_DNA"/>
</dbReference>
<keyword evidence="6" id="KW-1185">Reference proteome</keyword>
<comment type="similarity">
    <text evidence="1">Belongs to the outer membrane porin (Opr) (TC 1.B.25) family.</text>
</comment>
<evidence type="ECO:0000256" key="3">
    <source>
        <dbReference type="ARBA" id="ARBA00022729"/>
    </source>
</evidence>